<organism evidence="1 2">
    <name type="scientific">Parthenolecanium corni</name>
    <dbReference type="NCBI Taxonomy" id="536013"/>
    <lineage>
        <taxon>Eukaryota</taxon>
        <taxon>Metazoa</taxon>
        <taxon>Ecdysozoa</taxon>
        <taxon>Arthropoda</taxon>
        <taxon>Hexapoda</taxon>
        <taxon>Insecta</taxon>
        <taxon>Pterygota</taxon>
        <taxon>Neoptera</taxon>
        <taxon>Paraneoptera</taxon>
        <taxon>Hemiptera</taxon>
        <taxon>Sternorrhyncha</taxon>
        <taxon>Coccoidea</taxon>
        <taxon>Coccidae</taxon>
        <taxon>Parthenolecanium</taxon>
    </lineage>
</organism>
<gene>
    <name evidence="1" type="ORF">V9T40_006529</name>
</gene>
<protein>
    <submittedName>
        <fullName evidence="1">Uncharacterized protein</fullName>
    </submittedName>
</protein>
<evidence type="ECO:0000313" key="1">
    <source>
        <dbReference type="EMBL" id="KAK7598294.1"/>
    </source>
</evidence>
<evidence type="ECO:0000313" key="2">
    <source>
        <dbReference type="Proteomes" id="UP001367676"/>
    </source>
</evidence>
<keyword evidence="2" id="KW-1185">Reference proteome</keyword>
<dbReference type="Proteomes" id="UP001367676">
    <property type="component" value="Unassembled WGS sequence"/>
</dbReference>
<dbReference type="AlphaFoldDB" id="A0AAN9Y5M0"/>
<sequence>MARVGVKPAFDFGAAQYSIYGAATVDFSNSAGSAYQVGEDRVDEMVTSSVVDEITTRFGVYVSSVRGSENSPLSTTRASFR</sequence>
<proteinExistence type="predicted"/>
<reference evidence="1 2" key="1">
    <citation type="submission" date="2024-03" db="EMBL/GenBank/DDBJ databases">
        <title>Adaptation during the transition from Ophiocordyceps entomopathogen to insect associate is accompanied by gene loss and intensified selection.</title>
        <authorList>
            <person name="Ward C.M."/>
            <person name="Onetto C.A."/>
            <person name="Borneman A.R."/>
        </authorList>
    </citation>
    <scope>NUCLEOTIDE SEQUENCE [LARGE SCALE GENOMIC DNA]</scope>
    <source>
        <strain evidence="1">AWRI1</strain>
        <tissue evidence="1">Single Adult Female</tissue>
    </source>
</reference>
<accession>A0AAN9Y5M0</accession>
<name>A0AAN9Y5M0_9HEMI</name>
<dbReference type="EMBL" id="JBBCAQ010000014">
    <property type="protein sequence ID" value="KAK7598294.1"/>
    <property type="molecule type" value="Genomic_DNA"/>
</dbReference>
<comment type="caution">
    <text evidence="1">The sequence shown here is derived from an EMBL/GenBank/DDBJ whole genome shotgun (WGS) entry which is preliminary data.</text>
</comment>